<protein>
    <recommendedName>
        <fullName evidence="3">Phage tail assembly protein</fullName>
    </recommendedName>
</protein>
<organism evidence="1 2">
    <name type="scientific">Nostoc sphaeroides CCNUC1</name>
    <dbReference type="NCBI Taxonomy" id="2653204"/>
    <lineage>
        <taxon>Bacteria</taxon>
        <taxon>Bacillati</taxon>
        <taxon>Cyanobacteriota</taxon>
        <taxon>Cyanophyceae</taxon>
        <taxon>Nostocales</taxon>
        <taxon>Nostocaceae</taxon>
        <taxon>Nostoc</taxon>
    </lineage>
</organism>
<gene>
    <name evidence="1" type="ORF">GXM_07762</name>
</gene>
<name>A0A5P8WC01_9NOSO</name>
<dbReference type="AlphaFoldDB" id="A0A5P8WC01"/>
<evidence type="ECO:0000313" key="1">
    <source>
        <dbReference type="EMBL" id="QFS50268.1"/>
    </source>
</evidence>
<keyword evidence="2" id="KW-1185">Reference proteome</keyword>
<accession>A0A5P8WC01</accession>
<dbReference type="Proteomes" id="UP000326678">
    <property type="component" value="Chromosome Gxm2"/>
</dbReference>
<evidence type="ECO:0000313" key="2">
    <source>
        <dbReference type="Proteomes" id="UP000326678"/>
    </source>
</evidence>
<evidence type="ECO:0008006" key="3">
    <source>
        <dbReference type="Google" id="ProtNLM"/>
    </source>
</evidence>
<sequence>MFETEFEFTLPKGYLDPEGNLHRQGVMRLSTAIDEISPLRDPRVKANAAYATIIILARVIKCLGALSEVTPAIVENFFSQDLEYLQNFYRRINGLDGAVNVTEQAVNLSEPLVHNKSN</sequence>
<proteinExistence type="predicted"/>
<reference evidence="1 2" key="1">
    <citation type="submission" date="2019-10" db="EMBL/GenBank/DDBJ databases">
        <title>Genomic and transcriptomic insights into the perfect genentic adaptation of a filamentous nitrogen-fixing cyanobacterium to rice fields.</title>
        <authorList>
            <person name="Chen Z."/>
        </authorList>
    </citation>
    <scope>NUCLEOTIDE SEQUENCE [LARGE SCALE GENOMIC DNA]</scope>
    <source>
        <strain evidence="1">CCNUC1</strain>
    </source>
</reference>
<dbReference type="KEGG" id="nsh:GXM_07762"/>
<dbReference type="RefSeq" id="WP_152591332.1">
    <property type="nucleotide sequence ID" value="NZ_CP045227.1"/>
</dbReference>
<dbReference type="EMBL" id="CP045227">
    <property type="protein sequence ID" value="QFS50268.1"/>
    <property type="molecule type" value="Genomic_DNA"/>
</dbReference>